<comment type="caution">
    <text evidence="2">The sequence shown here is derived from an EMBL/GenBank/DDBJ whole genome shotgun (WGS) entry which is preliminary data.</text>
</comment>
<evidence type="ECO:0000313" key="2">
    <source>
        <dbReference type="EMBL" id="TET46019.1"/>
    </source>
</evidence>
<dbReference type="EMBL" id="SOJN01000070">
    <property type="protein sequence ID" value="TET46019.1"/>
    <property type="molecule type" value="Genomic_DNA"/>
</dbReference>
<evidence type="ECO:0000313" key="3">
    <source>
        <dbReference type="Proteomes" id="UP000315525"/>
    </source>
</evidence>
<dbReference type="InterPro" id="IPR036249">
    <property type="entry name" value="Thioredoxin-like_sf"/>
</dbReference>
<protein>
    <recommendedName>
        <fullName evidence="4">Thioredoxin domain-containing protein</fullName>
    </recommendedName>
</protein>
<reference evidence="2 3" key="1">
    <citation type="submission" date="2019-03" db="EMBL/GenBank/DDBJ databases">
        <title>Metabolic potential of uncultured bacteria and archaea associated with petroleum seepage in deep-sea sediments.</title>
        <authorList>
            <person name="Dong X."/>
            <person name="Hubert C."/>
        </authorList>
    </citation>
    <scope>NUCLEOTIDE SEQUENCE [LARGE SCALE GENOMIC DNA]</scope>
    <source>
        <strain evidence="2">E44_bin18</strain>
    </source>
</reference>
<dbReference type="AlphaFoldDB" id="A0A523UUK1"/>
<sequence length="163" mass="18095">MEKTRTIVSVVMAVVLAIWVLCGCSRDSEHAHSNALESSDRSASNGQHKDAAAEVASTAVSVDNVRFVLIVSSETCQCALEKCRENEKYLAETLRRLGLGSNLDIVDHAKEEDKAVQLFKEYRVHFIPSFLVLDGDGKVLFKNEWDIDHIAFEELLTSLGNTQ</sequence>
<feature type="transmembrane region" description="Helical" evidence="1">
    <location>
        <begin position="6"/>
        <end position="24"/>
    </location>
</feature>
<dbReference type="SUPFAM" id="SSF52833">
    <property type="entry name" value="Thioredoxin-like"/>
    <property type="match status" value="1"/>
</dbReference>
<keyword evidence="1" id="KW-1133">Transmembrane helix</keyword>
<keyword evidence="1" id="KW-0812">Transmembrane</keyword>
<name>A0A523UUK1_UNCT6</name>
<evidence type="ECO:0000256" key="1">
    <source>
        <dbReference type="SAM" id="Phobius"/>
    </source>
</evidence>
<gene>
    <name evidence="2" type="ORF">E3J62_05635</name>
</gene>
<organism evidence="2 3">
    <name type="scientific">candidate division TA06 bacterium</name>
    <dbReference type="NCBI Taxonomy" id="2250710"/>
    <lineage>
        <taxon>Bacteria</taxon>
        <taxon>Bacteria division TA06</taxon>
    </lineage>
</organism>
<keyword evidence="1" id="KW-0472">Membrane</keyword>
<dbReference type="PROSITE" id="PS51257">
    <property type="entry name" value="PROKAR_LIPOPROTEIN"/>
    <property type="match status" value="1"/>
</dbReference>
<dbReference type="Gene3D" id="3.40.30.10">
    <property type="entry name" value="Glutaredoxin"/>
    <property type="match status" value="1"/>
</dbReference>
<accession>A0A523UUK1</accession>
<proteinExistence type="predicted"/>
<dbReference type="Proteomes" id="UP000315525">
    <property type="component" value="Unassembled WGS sequence"/>
</dbReference>
<evidence type="ECO:0008006" key="4">
    <source>
        <dbReference type="Google" id="ProtNLM"/>
    </source>
</evidence>